<dbReference type="InterPro" id="IPR059226">
    <property type="entry name" value="Choice_anch_Q_dom"/>
</dbReference>
<gene>
    <name evidence="3" type="ORF">H8L32_10860</name>
</gene>
<organism evidence="3 4">
    <name type="scientific">Undibacterium hunanense</name>
    <dbReference type="NCBI Taxonomy" id="2762292"/>
    <lineage>
        <taxon>Bacteria</taxon>
        <taxon>Pseudomonadati</taxon>
        <taxon>Pseudomonadota</taxon>
        <taxon>Betaproteobacteria</taxon>
        <taxon>Burkholderiales</taxon>
        <taxon>Oxalobacteraceae</taxon>
        <taxon>Undibacterium</taxon>
    </lineage>
</organism>
<evidence type="ECO:0000313" key="3">
    <source>
        <dbReference type="EMBL" id="MBC3917976.1"/>
    </source>
</evidence>
<dbReference type="InterPro" id="IPR011050">
    <property type="entry name" value="Pectin_lyase_fold/virulence"/>
</dbReference>
<proteinExistence type="predicted"/>
<dbReference type="Gene3D" id="2.160.20.10">
    <property type="entry name" value="Single-stranded right-handed beta-helix, Pectin lyase-like"/>
    <property type="match status" value="1"/>
</dbReference>
<dbReference type="InterPro" id="IPR012334">
    <property type="entry name" value="Pectin_lyas_fold"/>
</dbReference>
<sequence length="940" mass="96728">MYTIRKSGWMSWMLQASMVALLSACGGANDKAVSGSPQAVISNPPPASTASSSSPGTLSALTQTTKSTSTILSLVPQVLYTDTLSGPTTGGENNLGAYLSIFGRNFGSASDLGTNTKVYIGDNEVANYRYLGNAKSSDKTGLQQITVQVGSLAGAPAGTALPVKIVFNGAASNTDNSFTPSSGRILFVALSGSDTSAVANNIAKPWRSLQNMSTLKGAYFAMQAGDQIVLRGGAWHDTNGQDKTWMRFGSGIYARNGSASAWIHITAYPGPINGNAIEDVHYTTPAGASGGIAGPWSAIAGTSGEFIAVSNLRMDVAGGASRDAAPINLQYTAGPWRVVNNELGPWVAGNSATLNAAGVSGHGNGNKVLGNHIHDIAGTSELQNHGIYADTTAQNWEVAYNWIHNITGGSAVQFNDNEGGAGSVTLPHGGIWQGFTGIRIHHNWLENAAKYGINFNDQGSTHKGTYEAQSWNNVITGTKLYPIRINSTATTQNMWFAFNTVYNAMTGAAGNKAYIMDEGFGSGAGIHNKFYNNIFAFGPDTQAGTTWLIDYSTPSTTTSYDFKQNLYFSNGQAVPSPATLGDNAAISTNPLFNNASAGNYSLQATSPAVDAASQPGLFAVDDDMVNAARPQGAVKDIGAFELIGGGTVPVSTPVSGLCGSANTQSFSVAPSSNLCSTGIASSVSLINSSGGGSGSGSWAWSCAGSNGGATASCSATVASNPDPSTPPSVRQQYSGVITPGSSTHHFAGNVSAGNWILVTVGVNNNAVGVSGTLSDNQGHTDIGAFTSLGNIYVDGMGTDVYAVKVSTSGAYTLTVAIPNQGSIHMLEIQNADAVNLLDVPLATSAGPRFATTAQSSPTQITTRTNDLILALVDLGIGNAIPFSPTGSWQLVSPQAGTGITSRLYEWQPGTTGVFNISGTVSGSGAGYPGWETVLIVIKGR</sequence>
<dbReference type="RefSeq" id="WP_186947201.1">
    <property type="nucleotide sequence ID" value="NZ_JACOGF010000004.1"/>
</dbReference>
<protein>
    <recommendedName>
        <fullName evidence="5">IPT/TIG domain-containing protein</fullName>
    </recommendedName>
</protein>
<feature type="region of interest" description="Disordered" evidence="1">
    <location>
        <begin position="34"/>
        <end position="60"/>
    </location>
</feature>
<dbReference type="PROSITE" id="PS51257">
    <property type="entry name" value="PROKAR_LIPOPROTEIN"/>
    <property type="match status" value="1"/>
</dbReference>
<keyword evidence="4" id="KW-1185">Reference proteome</keyword>
<evidence type="ECO:0000256" key="1">
    <source>
        <dbReference type="SAM" id="MobiDB-lite"/>
    </source>
</evidence>
<keyword evidence="2" id="KW-0732">Signal</keyword>
<accession>A0ABR6ZQ07</accession>
<dbReference type="Proteomes" id="UP000650424">
    <property type="component" value="Unassembled WGS sequence"/>
</dbReference>
<feature type="chain" id="PRO_5045046220" description="IPT/TIG domain-containing protein" evidence="2">
    <location>
        <begin position="29"/>
        <end position="940"/>
    </location>
</feature>
<evidence type="ECO:0008006" key="5">
    <source>
        <dbReference type="Google" id="ProtNLM"/>
    </source>
</evidence>
<dbReference type="SUPFAM" id="SSF51126">
    <property type="entry name" value="Pectin lyase-like"/>
    <property type="match status" value="1"/>
</dbReference>
<dbReference type="EMBL" id="JACOGF010000004">
    <property type="protein sequence ID" value="MBC3917976.1"/>
    <property type="molecule type" value="Genomic_DNA"/>
</dbReference>
<reference evidence="3 4" key="1">
    <citation type="submission" date="2020-08" db="EMBL/GenBank/DDBJ databases">
        <title>Novel species isolated from subtropical streams in China.</title>
        <authorList>
            <person name="Lu H."/>
        </authorList>
    </citation>
    <scope>NUCLEOTIDE SEQUENCE [LARGE SCALE GENOMIC DNA]</scope>
    <source>
        <strain evidence="3 4">CY18W</strain>
    </source>
</reference>
<feature type="signal peptide" evidence="2">
    <location>
        <begin position="1"/>
        <end position="28"/>
    </location>
</feature>
<evidence type="ECO:0000313" key="4">
    <source>
        <dbReference type="Proteomes" id="UP000650424"/>
    </source>
</evidence>
<comment type="caution">
    <text evidence="3">The sequence shown here is derived from an EMBL/GenBank/DDBJ whole genome shotgun (WGS) entry which is preliminary data.</text>
</comment>
<dbReference type="NCBIfam" id="NF041518">
    <property type="entry name" value="choice_anch_Q"/>
    <property type="match status" value="1"/>
</dbReference>
<evidence type="ECO:0000256" key="2">
    <source>
        <dbReference type="SAM" id="SignalP"/>
    </source>
</evidence>
<feature type="compositionally biased region" description="Low complexity" evidence="1">
    <location>
        <begin position="48"/>
        <end position="60"/>
    </location>
</feature>
<name>A0ABR6ZQ07_9BURK</name>